<reference evidence="1 2" key="1">
    <citation type="submission" date="2018-10" db="EMBL/GenBank/DDBJ databases">
        <title>Rhizobium etli, R. leguminosarum and a new Rhizobium genospecies from Phaseolus dumosus.</title>
        <authorList>
            <person name="Ramirez-Puebla S.T."/>
            <person name="Rogel-Hernandez M.A."/>
            <person name="Guerrero G."/>
            <person name="Ormeno-Orrillo E."/>
            <person name="Martinez-Romero J.C."/>
            <person name="Negrete-Yankelevich S."/>
            <person name="Martinez-Romero E."/>
        </authorList>
    </citation>
    <scope>NUCLEOTIDE SEQUENCE [LARGE SCALE GENOMIC DNA]</scope>
    <source>
        <strain evidence="1 2">CCGE525</strain>
    </source>
</reference>
<protein>
    <submittedName>
        <fullName evidence="1">3-deoxy-manno-octulosonate cytidylyltransferase</fullName>
    </submittedName>
</protein>
<organism evidence="1 2">
    <name type="scientific">Rhizobium jaguaris</name>
    <dbReference type="NCBI Taxonomy" id="1312183"/>
    <lineage>
        <taxon>Bacteria</taxon>
        <taxon>Pseudomonadati</taxon>
        <taxon>Pseudomonadota</taxon>
        <taxon>Alphaproteobacteria</taxon>
        <taxon>Hyphomicrobiales</taxon>
        <taxon>Rhizobiaceae</taxon>
        <taxon>Rhizobium/Agrobacterium group</taxon>
        <taxon>Rhizobium</taxon>
    </lineage>
</organism>
<gene>
    <name evidence="1" type="ORF">CCGE525_08605</name>
</gene>
<proteinExistence type="predicted"/>
<keyword evidence="1" id="KW-0808">Transferase</keyword>
<sequence length="301" mass="33022">MTGLDQGVPSQPGTGKIGFPVAGAAAGLTTAEEWRSTLAAFSHIVLVANSDAVDIASLQTQFPSTALFVFFNKVYKVLDRPFHRHSLLISRGQPRGANIVYRGEVGDVVKFFPKDHFLGIMNIRLALEEKLNPAADFQGAPTGHLDLVGFCSDFYTEGKTPTSGFAMALWLSDLKLPGAIVLAGFSAKRSEKWRVVSVHDWTFEQTFLRLFARLGKITIHGGVSLNPYIRLAERFCEVPPAEIALAAAEVLSERLSNADVEVDKLISLTNVIRSTDNFLRRLKPNFLKRSPNGPPKEQKEG</sequence>
<dbReference type="OrthoDB" id="7767499at2"/>
<keyword evidence="2" id="KW-1185">Reference proteome</keyword>
<dbReference type="Proteomes" id="UP000282195">
    <property type="component" value="Chromosome"/>
</dbReference>
<keyword evidence="1" id="KW-0548">Nucleotidyltransferase</keyword>
<evidence type="ECO:0000313" key="2">
    <source>
        <dbReference type="Proteomes" id="UP000282195"/>
    </source>
</evidence>
<dbReference type="GO" id="GO:0016779">
    <property type="term" value="F:nucleotidyltransferase activity"/>
    <property type="evidence" value="ECO:0007669"/>
    <property type="project" value="UniProtKB-KW"/>
</dbReference>
<dbReference type="EMBL" id="CP032694">
    <property type="protein sequence ID" value="AYG58852.1"/>
    <property type="molecule type" value="Genomic_DNA"/>
</dbReference>
<dbReference type="KEGG" id="rjg:CCGE525_08605"/>
<accession>A0A387FU00</accession>
<dbReference type="AlphaFoldDB" id="A0A387FU00"/>
<evidence type="ECO:0000313" key="1">
    <source>
        <dbReference type="EMBL" id="AYG58852.1"/>
    </source>
</evidence>
<name>A0A387FU00_9HYPH</name>